<dbReference type="Gene3D" id="1.10.287.110">
    <property type="entry name" value="DnaJ domain"/>
    <property type="match status" value="1"/>
</dbReference>
<keyword evidence="2" id="KW-0677">Repeat</keyword>
<feature type="domain" description="CR-type" evidence="10">
    <location>
        <begin position="210"/>
        <end position="290"/>
    </location>
</feature>
<dbReference type="InterPro" id="IPR008971">
    <property type="entry name" value="HSP40/DnaJ_pept-bd"/>
</dbReference>
<dbReference type="EMBL" id="LT554476">
    <property type="protein sequence ID" value="SAM05909.1"/>
    <property type="molecule type" value="Genomic_DNA"/>
</dbReference>
<dbReference type="InterPro" id="IPR001623">
    <property type="entry name" value="DnaJ_domain"/>
</dbReference>
<evidence type="ECO:0000256" key="3">
    <source>
        <dbReference type="ARBA" id="ARBA00022771"/>
    </source>
</evidence>
<name>A0A163MKR5_ABSGL</name>
<dbReference type="OMA" id="MATDYYA"/>
<dbReference type="GO" id="GO:0042026">
    <property type="term" value="P:protein refolding"/>
    <property type="evidence" value="ECO:0007669"/>
    <property type="project" value="TreeGrafter"/>
</dbReference>
<dbReference type="InParanoid" id="A0A163MKR5"/>
<evidence type="ECO:0000313" key="12">
    <source>
        <dbReference type="Proteomes" id="UP000078561"/>
    </source>
</evidence>
<dbReference type="CDD" id="cd06257">
    <property type="entry name" value="DnaJ"/>
    <property type="match status" value="1"/>
</dbReference>
<dbReference type="InterPro" id="IPR036410">
    <property type="entry name" value="HSP_DnaJ_Cys-rich_dom_sf"/>
</dbReference>
<dbReference type="SUPFAM" id="SSF49493">
    <property type="entry name" value="HSP40/DnaJ peptide-binding domain"/>
    <property type="match status" value="2"/>
</dbReference>
<evidence type="ECO:0000256" key="6">
    <source>
        <dbReference type="ARBA" id="ARBA00072890"/>
    </source>
</evidence>
<dbReference type="PRINTS" id="PR00625">
    <property type="entry name" value="JDOMAIN"/>
</dbReference>
<feature type="compositionally biased region" description="Low complexity" evidence="8">
    <location>
        <begin position="497"/>
        <end position="506"/>
    </location>
</feature>
<evidence type="ECO:0000256" key="5">
    <source>
        <dbReference type="ARBA" id="ARBA00023186"/>
    </source>
</evidence>
<dbReference type="FunCoup" id="A0A163MKR5">
    <property type="interactions" value="599"/>
</dbReference>
<dbReference type="InterPro" id="IPR036869">
    <property type="entry name" value="J_dom_sf"/>
</dbReference>
<feature type="zinc finger region" description="CR-type" evidence="7">
    <location>
        <begin position="210"/>
        <end position="290"/>
    </location>
</feature>
<dbReference type="GO" id="GO:0009408">
    <property type="term" value="P:response to heat"/>
    <property type="evidence" value="ECO:0007669"/>
    <property type="project" value="InterPro"/>
</dbReference>
<evidence type="ECO:0000259" key="9">
    <source>
        <dbReference type="PROSITE" id="PS50076"/>
    </source>
</evidence>
<protein>
    <recommendedName>
        <fullName evidence="6">DnaJ homolog 1, mitochondrial</fullName>
    </recommendedName>
</protein>
<accession>A0A163MKR5</accession>
<dbReference type="InterPro" id="IPR002939">
    <property type="entry name" value="DnaJ_C"/>
</dbReference>
<keyword evidence="1 7" id="KW-0479">Metal-binding</keyword>
<feature type="compositionally biased region" description="Basic and acidic residues" evidence="8">
    <location>
        <begin position="477"/>
        <end position="496"/>
    </location>
</feature>
<evidence type="ECO:0000256" key="4">
    <source>
        <dbReference type="ARBA" id="ARBA00022833"/>
    </source>
</evidence>
<keyword evidence="5" id="KW-0143">Chaperone</keyword>
<organism evidence="11">
    <name type="scientific">Absidia glauca</name>
    <name type="common">Pin mould</name>
    <dbReference type="NCBI Taxonomy" id="4829"/>
    <lineage>
        <taxon>Eukaryota</taxon>
        <taxon>Fungi</taxon>
        <taxon>Fungi incertae sedis</taxon>
        <taxon>Mucoromycota</taxon>
        <taxon>Mucoromycotina</taxon>
        <taxon>Mucoromycetes</taxon>
        <taxon>Mucorales</taxon>
        <taxon>Cunninghamellaceae</taxon>
        <taxon>Absidia</taxon>
    </lineage>
</organism>
<evidence type="ECO:0000256" key="7">
    <source>
        <dbReference type="PROSITE-ProRule" id="PRU00546"/>
    </source>
</evidence>
<dbReference type="FunFam" id="2.60.260.20:FF:000005">
    <property type="entry name" value="Chaperone protein dnaJ 1, mitochondrial"/>
    <property type="match status" value="1"/>
</dbReference>
<feature type="compositionally biased region" description="Basic and acidic residues" evidence="8">
    <location>
        <begin position="511"/>
        <end position="523"/>
    </location>
</feature>
<dbReference type="HAMAP" id="MF_01152">
    <property type="entry name" value="DnaJ"/>
    <property type="match status" value="1"/>
</dbReference>
<dbReference type="Gene3D" id="2.10.230.10">
    <property type="entry name" value="Heat shock protein DnaJ, cysteine-rich domain"/>
    <property type="match status" value="1"/>
</dbReference>
<dbReference type="Proteomes" id="UP000078561">
    <property type="component" value="Unassembled WGS sequence"/>
</dbReference>
<dbReference type="AlphaFoldDB" id="A0A163MKR5"/>
<dbReference type="PROSITE" id="PS50076">
    <property type="entry name" value="DNAJ_2"/>
    <property type="match status" value="1"/>
</dbReference>
<gene>
    <name evidence="11" type="primary">ABSGL_11784.1 scaffold 12322</name>
</gene>
<reference evidence="11" key="1">
    <citation type="submission" date="2016-04" db="EMBL/GenBank/DDBJ databases">
        <authorList>
            <person name="Evans L.H."/>
            <person name="Alamgir A."/>
            <person name="Owens N."/>
            <person name="Weber N.D."/>
            <person name="Virtaneva K."/>
            <person name="Barbian K."/>
            <person name="Babar A."/>
            <person name="Rosenke K."/>
        </authorList>
    </citation>
    <scope>NUCLEOTIDE SEQUENCE [LARGE SCALE GENOMIC DNA]</scope>
    <source>
        <strain evidence="11">CBS 101.48</strain>
    </source>
</reference>
<dbReference type="Pfam" id="PF00226">
    <property type="entry name" value="DnaJ"/>
    <property type="match status" value="1"/>
</dbReference>
<dbReference type="OrthoDB" id="10256793at2759"/>
<dbReference type="PANTHER" id="PTHR43096:SF52">
    <property type="entry name" value="DNAJ HOMOLOG 1, MITOCHONDRIAL-RELATED"/>
    <property type="match status" value="1"/>
</dbReference>
<dbReference type="SMART" id="SM00271">
    <property type="entry name" value="DnaJ"/>
    <property type="match status" value="1"/>
</dbReference>
<keyword evidence="12" id="KW-1185">Reference proteome</keyword>
<dbReference type="FunFam" id="2.10.230.10:FF:000001">
    <property type="entry name" value="DnaJ subfamily A member 2"/>
    <property type="match status" value="1"/>
</dbReference>
<keyword evidence="3 7" id="KW-0863">Zinc-finger</keyword>
<proteinExistence type="inferred from homology"/>
<dbReference type="NCBIfam" id="NF008035">
    <property type="entry name" value="PRK10767.1"/>
    <property type="match status" value="1"/>
</dbReference>
<evidence type="ECO:0000256" key="1">
    <source>
        <dbReference type="ARBA" id="ARBA00022723"/>
    </source>
</evidence>
<keyword evidence="4 7" id="KW-0862">Zinc</keyword>
<dbReference type="Pfam" id="PF01556">
    <property type="entry name" value="DnaJ_C"/>
    <property type="match status" value="1"/>
</dbReference>
<dbReference type="GO" id="GO:0051082">
    <property type="term" value="F:unfolded protein binding"/>
    <property type="evidence" value="ECO:0007669"/>
    <property type="project" value="InterPro"/>
</dbReference>
<dbReference type="STRING" id="4829.A0A163MKR5"/>
<dbReference type="Pfam" id="PF00684">
    <property type="entry name" value="DnaJ_CXXCXGXG"/>
    <property type="match status" value="1"/>
</dbReference>
<dbReference type="CDD" id="cd10747">
    <property type="entry name" value="DnaJ_C"/>
    <property type="match status" value="1"/>
</dbReference>
<sequence length="523" mass="55892">MFISRTAWKTATCSSRSLQTAIRSSCQQQQQPLHVLTATSIKNNTFGIGAIPSLHRQKRCFHASGVSMSKKDPYDVLGVQKSSSQGEIKKAYYALAKKYHPDTNKEKDAREKFVQIQEAYEILSDEQKRQQYDQFGHGFEGGGPGGPGGFHGAHPGGFDPNDIFSQFFGGGFRGGAGGFGGGGGGDPFRDVAGDDLQTPLTLSFMEAVKGVSKSVQVNRVTNCATCHGSGLKAGKQKSTCGVCQGSGVQTIAMGGFHMQTTCQACGGAGSSIPSGSGCSPCGGVGKVRERKTVQVHVPPGVDHNSRIRVTGEGDAPLKGQGPNGDLFVSLNVIPSKIFRRSNYDILLDAKIPFHKALLGGKIRIPTVDGDVELRVPSGSQPGDNIAMRGRGIQRLRSTAHGDQIVTLKIELPRSLRGEARDIIEKYASLVDEDYRVETPPTPPSTPPPSSSPDATTSTTDQSTKEDTPQNTTVDDSAAPKDDENTDNKNNSNDEKPSGFFKSAFGKFKNKVCHDDKDNKNKDQ</sequence>
<evidence type="ECO:0000259" key="10">
    <source>
        <dbReference type="PROSITE" id="PS51188"/>
    </source>
</evidence>
<dbReference type="GO" id="GO:0005737">
    <property type="term" value="C:cytoplasm"/>
    <property type="evidence" value="ECO:0007669"/>
    <property type="project" value="TreeGrafter"/>
</dbReference>
<dbReference type="PROSITE" id="PS51188">
    <property type="entry name" value="ZF_CR"/>
    <property type="match status" value="1"/>
</dbReference>
<dbReference type="InterPro" id="IPR018253">
    <property type="entry name" value="DnaJ_domain_CS"/>
</dbReference>
<feature type="region of interest" description="Disordered" evidence="8">
    <location>
        <begin position="433"/>
        <end position="523"/>
    </location>
</feature>
<dbReference type="SUPFAM" id="SSF57938">
    <property type="entry name" value="DnaJ/Hsp40 cysteine-rich domain"/>
    <property type="match status" value="1"/>
</dbReference>
<dbReference type="InterPro" id="IPR001305">
    <property type="entry name" value="HSP_DnaJ_Cys-rich_dom"/>
</dbReference>
<feature type="compositionally biased region" description="Low complexity" evidence="8">
    <location>
        <begin position="451"/>
        <end position="461"/>
    </location>
</feature>
<dbReference type="GO" id="GO:0005524">
    <property type="term" value="F:ATP binding"/>
    <property type="evidence" value="ECO:0007669"/>
    <property type="project" value="InterPro"/>
</dbReference>
<evidence type="ECO:0000256" key="8">
    <source>
        <dbReference type="SAM" id="MobiDB-lite"/>
    </source>
</evidence>
<feature type="compositionally biased region" description="Pro residues" evidence="8">
    <location>
        <begin position="439"/>
        <end position="450"/>
    </location>
</feature>
<evidence type="ECO:0000313" key="11">
    <source>
        <dbReference type="EMBL" id="SAM05909.1"/>
    </source>
</evidence>
<dbReference type="Gene3D" id="2.60.260.20">
    <property type="entry name" value="Urease metallochaperone UreE, N-terminal domain"/>
    <property type="match status" value="2"/>
</dbReference>
<feature type="domain" description="J" evidence="9">
    <location>
        <begin position="72"/>
        <end position="136"/>
    </location>
</feature>
<dbReference type="GO" id="GO:0008270">
    <property type="term" value="F:zinc ion binding"/>
    <property type="evidence" value="ECO:0007669"/>
    <property type="project" value="UniProtKB-KW"/>
</dbReference>
<dbReference type="PROSITE" id="PS00636">
    <property type="entry name" value="DNAJ_1"/>
    <property type="match status" value="1"/>
</dbReference>
<dbReference type="CDD" id="cd10719">
    <property type="entry name" value="DnaJ_zf"/>
    <property type="match status" value="1"/>
</dbReference>
<dbReference type="InterPro" id="IPR012724">
    <property type="entry name" value="DnaJ"/>
</dbReference>
<dbReference type="PANTHER" id="PTHR43096">
    <property type="entry name" value="DNAJ HOMOLOG 1, MITOCHONDRIAL-RELATED"/>
    <property type="match status" value="1"/>
</dbReference>
<dbReference type="GO" id="GO:0031072">
    <property type="term" value="F:heat shock protein binding"/>
    <property type="evidence" value="ECO:0007669"/>
    <property type="project" value="InterPro"/>
</dbReference>
<dbReference type="SUPFAM" id="SSF46565">
    <property type="entry name" value="Chaperone J-domain"/>
    <property type="match status" value="1"/>
</dbReference>
<evidence type="ECO:0000256" key="2">
    <source>
        <dbReference type="ARBA" id="ARBA00022737"/>
    </source>
</evidence>